<keyword evidence="3" id="KW-0964">Secreted</keyword>
<dbReference type="GeneID" id="94344715"/>
<dbReference type="EMBL" id="SHOA02000016">
    <property type="protein sequence ID" value="TDH68639.1"/>
    <property type="molecule type" value="Genomic_DNA"/>
</dbReference>
<proteinExistence type="inferred from homology"/>
<evidence type="ECO:0000256" key="1">
    <source>
        <dbReference type="ARBA" id="ARBA00004613"/>
    </source>
</evidence>
<feature type="region of interest" description="Disordered" evidence="6">
    <location>
        <begin position="192"/>
        <end position="212"/>
    </location>
</feature>
<accession>A0A976IEC4</accession>
<feature type="compositionally biased region" description="Basic and acidic residues" evidence="6">
    <location>
        <begin position="115"/>
        <end position="149"/>
    </location>
</feature>
<evidence type="ECO:0000256" key="3">
    <source>
        <dbReference type="ARBA" id="ARBA00022525"/>
    </source>
</evidence>
<dbReference type="InterPro" id="IPR036470">
    <property type="entry name" value="Elicitin_sf"/>
</dbReference>
<gene>
    <name evidence="8" type="ORF">CCR75_000939</name>
</gene>
<dbReference type="Proteomes" id="UP000294530">
    <property type="component" value="Unassembled WGS sequence"/>
</dbReference>
<protein>
    <recommendedName>
        <fullName evidence="10">Elicitin-like protein</fullName>
    </recommendedName>
</protein>
<evidence type="ECO:0000313" key="9">
    <source>
        <dbReference type="Proteomes" id="UP000294530"/>
    </source>
</evidence>
<dbReference type="GO" id="GO:0005576">
    <property type="term" value="C:extracellular region"/>
    <property type="evidence" value="ECO:0007669"/>
    <property type="project" value="UniProtKB-SubCell"/>
</dbReference>
<dbReference type="SMART" id="SM01187">
    <property type="entry name" value="Elicitin"/>
    <property type="match status" value="1"/>
</dbReference>
<evidence type="ECO:0000256" key="5">
    <source>
        <dbReference type="ARBA" id="ARBA00023157"/>
    </source>
</evidence>
<evidence type="ECO:0008006" key="10">
    <source>
        <dbReference type="Google" id="ProtNLM"/>
    </source>
</evidence>
<dbReference type="InterPro" id="IPR002200">
    <property type="entry name" value="Elicitin"/>
</dbReference>
<dbReference type="OrthoDB" id="167007at2759"/>
<name>A0A976IEC4_BRELC</name>
<evidence type="ECO:0000256" key="2">
    <source>
        <dbReference type="ARBA" id="ARBA00009544"/>
    </source>
</evidence>
<dbReference type="SUPFAM" id="SSF48647">
    <property type="entry name" value="Fungal elicitin"/>
    <property type="match status" value="1"/>
</dbReference>
<evidence type="ECO:0000256" key="6">
    <source>
        <dbReference type="SAM" id="MobiDB-lite"/>
    </source>
</evidence>
<comment type="caution">
    <text evidence="8">The sequence shown here is derived from an EMBL/GenBank/DDBJ whole genome shotgun (WGS) entry which is preliminary data.</text>
</comment>
<feature type="chain" id="PRO_5037630115" description="Elicitin-like protein" evidence="7">
    <location>
        <begin position="18"/>
        <end position="212"/>
    </location>
</feature>
<organism evidence="8 9">
    <name type="scientific">Bremia lactucae</name>
    <name type="common">Lettuce downy mildew</name>
    <dbReference type="NCBI Taxonomy" id="4779"/>
    <lineage>
        <taxon>Eukaryota</taxon>
        <taxon>Sar</taxon>
        <taxon>Stramenopiles</taxon>
        <taxon>Oomycota</taxon>
        <taxon>Peronosporomycetes</taxon>
        <taxon>Peronosporales</taxon>
        <taxon>Peronosporaceae</taxon>
        <taxon>Bremia</taxon>
    </lineage>
</organism>
<keyword evidence="9" id="KW-1185">Reference proteome</keyword>
<feature type="signal peptide" evidence="7">
    <location>
        <begin position="1"/>
        <end position="17"/>
    </location>
</feature>
<evidence type="ECO:0000313" key="8">
    <source>
        <dbReference type="EMBL" id="TDH68639.1"/>
    </source>
</evidence>
<keyword evidence="4" id="KW-0928">Hypersensitive response elicitation</keyword>
<dbReference type="Gene3D" id="1.10.239.10">
    <property type="entry name" value="Elicitin domain"/>
    <property type="match status" value="1"/>
</dbReference>
<sequence length="212" mass="23382">MQFKLFVFLVLTTLGAAAEDACPPTEVVKFAELYANPHLHSCQKNSDGFSMAPPTGYPTDSQLAAMCDSDACHALMDDVFAMKPTNCYLSFSGMKLNAYKIACSFKSACKSDTEKCHEDETHPPTSEAPKDATWETTEDEQKHSNHEPSEQDLTPKPFYKDEEPKIEHCEMDSAIIEAAKVAHDLQTSMNDTALEFSPTPATTYKATEAPKV</sequence>
<keyword evidence="7" id="KW-0732">Signal</keyword>
<evidence type="ECO:0000256" key="7">
    <source>
        <dbReference type="SAM" id="SignalP"/>
    </source>
</evidence>
<dbReference type="KEGG" id="blac:94344715"/>
<feature type="region of interest" description="Disordered" evidence="6">
    <location>
        <begin position="115"/>
        <end position="164"/>
    </location>
</feature>
<dbReference type="RefSeq" id="XP_067818138.1">
    <property type="nucleotide sequence ID" value="XM_067959044.1"/>
</dbReference>
<evidence type="ECO:0000256" key="4">
    <source>
        <dbReference type="ARBA" id="ARBA00022978"/>
    </source>
</evidence>
<comment type="similarity">
    <text evidence="2">Belongs to the elicitin family.</text>
</comment>
<dbReference type="GO" id="GO:0052040">
    <property type="term" value="P:symbiont-mediated perturbation of host programmed cell death"/>
    <property type="evidence" value="ECO:0007669"/>
    <property type="project" value="UniProtKB-KW"/>
</dbReference>
<dbReference type="AlphaFoldDB" id="A0A976IEC4"/>
<keyword evidence="5" id="KW-1015">Disulfide bond</keyword>
<dbReference type="Pfam" id="PF00964">
    <property type="entry name" value="Elicitin"/>
    <property type="match status" value="1"/>
</dbReference>
<comment type="subcellular location">
    <subcellularLocation>
        <location evidence="1">Secreted</location>
    </subcellularLocation>
</comment>
<reference evidence="8 9" key="1">
    <citation type="journal article" date="2021" name="Genome Biol.">
        <title>AFLAP: assembly-free linkage analysis pipeline using k-mers from genome sequencing data.</title>
        <authorList>
            <person name="Fletcher K."/>
            <person name="Zhang L."/>
            <person name="Gil J."/>
            <person name="Han R."/>
            <person name="Cavanaugh K."/>
            <person name="Michelmore R."/>
        </authorList>
    </citation>
    <scope>NUCLEOTIDE SEQUENCE [LARGE SCALE GENOMIC DNA]</scope>
    <source>
        <strain evidence="8 9">SF5</strain>
    </source>
</reference>